<keyword evidence="5 6" id="KW-0472">Membrane</keyword>
<evidence type="ECO:0000256" key="2">
    <source>
        <dbReference type="ARBA" id="ARBA00022475"/>
    </source>
</evidence>
<organism evidence="8 9">
    <name type="scientific">Chelativorans salis</name>
    <dbReference type="NCBI Taxonomy" id="2978478"/>
    <lineage>
        <taxon>Bacteria</taxon>
        <taxon>Pseudomonadati</taxon>
        <taxon>Pseudomonadota</taxon>
        <taxon>Alphaproteobacteria</taxon>
        <taxon>Hyphomicrobiales</taxon>
        <taxon>Phyllobacteriaceae</taxon>
        <taxon>Chelativorans</taxon>
    </lineage>
</organism>
<dbReference type="PANTHER" id="PTHR43646:SF2">
    <property type="entry name" value="GLYCOSYLTRANSFERASE 2-LIKE DOMAIN-CONTAINING PROTEIN"/>
    <property type="match status" value="1"/>
</dbReference>
<keyword evidence="6" id="KW-1133">Transmembrane helix</keyword>
<keyword evidence="3" id="KW-0328">Glycosyltransferase</keyword>
<dbReference type="PANTHER" id="PTHR43646">
    <property type="entry name" value="GLYCOSYLTRANSFERASE"/>
    <property type="match status" value="1"/>
</dbReference>
<dbReference type="SUPFAM" id="SSF53448">
    <property type="entry name" value="Nucleotide-diphospho-sugar transferases"/>
    <property type="match status" value="1"/>
</dbReference>
<comment type="subcellular location">
    <subcellularLocation>
        <location evidence="1">Cell membrane</location>
    </subcellularLocation>
</comment>
<evidence type="ECO:0000256" key="6">
    <source>
        <dbReference type="SAM" id="Phobius"/>
    </source>
</evidence>
<evidence type="ECO:0000256" key="3">
    <source>
        <dbReference type="ARBA" id="ARBA00022676"/>
    </source>
</evidence>
<dbReference type="InterPro" id="IPR029044">
    <property type="entry name" value="Nucleotide-diphossugar_trans"/>
</dbReference>
<reference evidence="8 9" key="1">
    <citation type="submission" date="2022-09" db="EMBL/GenBank/DDBJ databases">
        <title>Chelativorans salina sp. nov., a novel slightly halophilic bacterium isolated from a saline lake sediment enrichment.</title>
        <authorList>
            <person name="Gao L."/>
            <person name="Fang B.-Z."/>
            <person name="Li W.-J."/>
        </authorList>
    </citation>
    <scope>NUCLEOTIDE SEQUENCE [LARGE SCALE GENOMIC DNA]</scope>
    <source>
        <strain evidence="8 9">EGI FJ00035</strain>
    </source>
</reference>
<keyword evidence="9" id="KW-1185">Reference proteome</keyword>
<keyword evidence="6" id="KW-0812">Transmembrane</keyword>
<accession>A0ABT2LTY9</accession>
<dbReference type="CDD" id="cd02525">
    <property type="entry name" value="Succinoglycan_BP_ExoA"/>
    <property type="match status" value="1"/>
</dbReference>
<name>A0ABT2LTY9_9HYPH</name>
<dbReference type="EMBL" id="JAOCZP010000009">
    <property type="protein sequence ID" value="MCT7377836.1"/>
    <property type="molecule type" value="Genomic_DNA"/>
</dbReference>
<keyword evidence="2" id="KW-1003">Cell membrane</keyword>
<evidence type="ECO:0000313" key="9">
    <source>
        <dbReference type="Proteomes" id="UP001320831"/>
    </source>
</evidence>
<feature type="transmembrane region" description="Helical" evidence="6">
    <location>
        <begin position="286"/>
        <end position="303"/>
    </location>
</feature>
<evidence type="ECO:0000313" key="8">
    <source>
        <dbReference type="EMBL" id="MCT7377836.1"/>
    </source>
</evidence>
<evidence type="ECO:0000256" key="1">
    <source>
        <dbReference type="ARBA" id="ARBA00004236"/>
    </source>
</evidence>
<dbReference type="RefSeq" id="WP_260906532.1">
    <property type="nucleotide sequence ID" value="NZ_JAOCZP010000009.1"/>
</dbReference>
<evidence type="ECO:0000256" key="5">
    <source>
        <dbReference type="ARBA" id="ARBA00023136"/>
    </source>
</evidence>
<protein>
    <submittedName>
        <fullName evidence="8">Glycosyltransferase family 2 protein</fullName>
    </submittedName>
</protein>
<comment type="caution">
    <text evidence="8">The sequence shown here is derived from an EMBL/GenBank/DDBJ whole genome shotgun (WGS) entry which is preliminary data.</text>
</comment>
<proteinExistence type="predicted"/>
<dbReference type="Pfam" id="PF00535">
    <property type="entry name" value="Glycos_transf_2"/>
    <property type="match status" value="1"/>
</dbReference>
<gene>
    <name evidence="8" type="ORF">N5A92_22700</name>
</gene>
<sequence>MNCEAPVIAGKAEPVARLRAMVVIPCLNEVAYIGRLLQGLEAAAARQGMRVVVADGGSTDGTLEILARIAETNPRVVVLHNERKRQGAAINLAVEELGDEVDCLIRIDAHADYPDDFCDRLIAEAETTGADSVVVAMVTEGRSLFQRAAAIAQNSRLGNGGSKHRQGAKGQWVDHGHHALMRIEPFRAVGGYDETFGYNEDAELDHRLRASGYRIWLTDKTRMTYYPRDTVAGLFRQYLNYGQGRARNILKHSAMPKLRQLLPAMVLPLAAGALLALFRWWAAVPLSLWVIICLAYGVALGIGQRDPRALLASIAVMIMHFAWSVGFWLQVLNSRRRGKRTT</sequence>
<feature type="domain" description="Glycosyltransferase 2-like" evidence="7">
    <location>
        <begin position="22"/>
        <end position="189"/>
    </location>
</feature>
<dbReference type="Gene3D" id="3.90.550.10">
    <property type="entry name" value="Spore Coat Polysaccharide Biosynthesis Protein SpsA, Chain A"/>
    <property type="match status" value="1"/>
</dbReference>
<evidence type="ECO:0000256" key="4">
    <source>
        <dbReference type="ARBA" id="ARBA00022679"/>
    </source>
</evidence>
<keyword evidence="4" id="KW-0808">Transferase</keyword>
<feature type="transmembrane region" description="Helical" evidence="6">
    <location>
        <begin position="310"/>
        <end position="329"/>
    </location>
</feature>
<evidence type="ECO:0000259" key="7">
    <source>
        <dbReference type="Pfam" id="PF00535"/>
    </source>
</evidence>
<dbReference type="InterPro" id="IPR001173">
    <property type="entry name" value="Glyco_trans_2-like"/>
</dbReference>
<dbReference type="Proteomes" id="UP001320831">
    <property type="component" value="Unassembled WGS sequence"/>
</dbReference>